<proteinExistence type="predicted"/>
<evidence type="ECO:0000313" key="4">
    <source>
        <dbReference type="Proteomes" id="UP000244013"/>
    </source>
</evidence>
<dbReference type="Proteomes" id="UP000244013">
    <property type="component" value="Unassembled WGS sequence"/>
</dbReference>
<feature type="chain" id="PRO_5015723185" description="17 kDa surface antigen" evidence="2">
    <location>
        <begin position="27"/>
        <end position="148"/>
    </location>
</feature>
<evidence type="ECO:0000313" key="3">
    <source>
        <dbReference type="EMBL" id="PTW48792.1"/>
    </source>
</evidence>
<accession>A0A2T5UBA4</accession>
<organism evidence="3 4">
    <name type="scientific">Sphingomonas faeni</name>
    <dbReference type="NCBI Taxonomy" id="185950"/>
    <lineage>
        <taxon>Bacteria</taxon>
        <taxon>Pseudomonadati</taxon>
        <taxon>Pseudomonadota</taxon>
        <taxon>Alphaproteobacteria</taxon>
        <taxon>Sphingomonadales</taxon>
        <taxon>Sphingomonadaceae</taxon>
        <taxon>Sphingomonas</taxon>
    </lineage>
</organism>
<dbReference type="EMBL" id="QAYE01000001">
    <property type="protein sequence ID" value="PTW48792.1"/>
    <property type="molecule type" value="Genomic_DNA"/>
</dbReference>
<gene>
    <name evidence="3" type="ORF">C8J25_101291</name>
</gene>
<name>A0A2T5UBA4_9SPHN</name>
<dbReference type="RefSeq" id="WP_107951954.1">
    <property type="nucleotide sequence ID" value="NZ_QAYE01000001.1"/>
</dbReference>
<dbReference type="OrthoDB" id="7585895at2"/>
<dbReference type="GeneID" id="91004390"/>
<feature type="region of interest" description="Disordered" evidence="1">
    <location>
        <begin position="26"/>
        <end position="72"/>
    </location>
</feature>
<protein>
    <recommendedName>
        <fullName evidence="5">17 kDa surface antigen</fullName>
    </recommendedName>
</protein>
<comment type="caution">
    <text evidence="3">The sequence shown here is derived from an EMBL/GenBank/DDBJ whole genome shotgun (WGS) entry which is preliminary data.</text>
</comment>
<dbReference type="AlphaFoldDB" id="A0A2T5UBA4"/>
<feature type="signal peptide" evidence="2">
    <location>
        <begin position="1"/>
        <end position="26"/>
    </location>
</feature>
<evidence type="ECO:0000256" key="2">
    <source>
        <dbReference type="SAM" id="SignalP"/>
    </source>
</evidence>
<evidence type="ECO:0000256" key="1">
    <source>
        <dbReference type="SAM" id="MobiDB-lite"/>
    </source>
</evidence>
<feature type="compositionally biased region" description="Basic and acidic residues" evidence="1">
    <location>
        <begin position="28"/>
        <end position="64"/>
    </location>
</feature>
<evidence type="ECO:0008006" key="5">
    <source>
        <dbReference type="Google" id="ProtNLM"/>
    </source>
</evidence>
<reference evidence="3 4" key="1">
    <citation type="submission" date="2018-04" db="EMBL/GenBank/DDBJ databases">
        <title>Genomic Encyclopedia of Type Strains, Phase III (KMG-III): the genomes of soil and plant-associated and newly described type strains.</title>
        <authorList>
            <person name="Whitman W."/>
        </authorList>
    </citation>
    <scope>NUCLEOTIDE SEQUENCE [LARGE SCALE GENOMIC DNA]</scope>
    <source>
        <strain evidence="3 4">MA-olki</strain>
    </source>
</reference>
<keyword evidence="2" id="KW-0732">Signal</keyword>
<sequence>MKKHLIAALMSVAIAAPAMLPTAATAQRYDDRRDNNDRRDRDDRRYDNDRRGNDRNWRGDDRNWDPSNSYRDGKYRERRLSRNDRIYRGRDGRAYCKRNDGTTGLVIGALGGGALANLIGGGTLGTLAGAGGGALLGRSVDRGNVKCR</sequence>